<protein>
    <submittedName>
        <fullName evidence="1">Uncharacterized protein</fullName>
    </submittedName>
</protein>
<dbReference type="Proteomes" id="UP000308600">
    <property type="component" value="Unassembled WGS sequence"/>
</dbReference>
<evidence type="ECO:0000313" key="1">
    <source>
        <dbReference type="EMBL" id="TFK67991.1"/>
    </source>
</evidence>
<dbReference type="EMBL" id="ML208362">
    <property type="protein sequence ID" value="TFK67991.1"/>
    <property type="molecule type" value="Genomic_DNA"/>
</dbReference>
<keyword evidence="2" id="KW-1185">Reference proteome</keyword>
<organism evidence="1 2">
    <name type="scientific">Pluteus cervinus</name>
    <dbReference type="NCBI Taxonomy" id="181527"/>
    <lineage>
        <taxon>Eukaryota</taxon>
        <taxon>Fungi</taxon>
        <taxon>Dikarya</taxon>
        <taxon>Basidiomycota</taxon>
        <taxon>Agaricomycotina</taxon>
        <taxon>Agaricomycetes</taxon>
        <taxon>Agaricomycetidae</taxon>
        <taxon>Agaricales</taxon>
        <taxon>Pluteineae</taxon>
        <taxon>Pluteaceae</taxon>
        <taxon>Pluteus</taxon>
    </lineage>
</organism>
<sequence length="371" mass="42066">MATPTLCHHGVTVSYHGKRDARISDELWQSCVFTRIVVAGQAVPVERPSPLALARAGATGCELWRIEGFFPVSSTSTLTVYIGFKSPRREETLLEAKFKPSRFARRGYDWDIIGSEHLQDEFRLSLEMQFLSANRRVNISYKTKSGTTSHIIPPSDNSDKTLDEEEQFLRKLLCSPTSKARATALIVDGYHLFARWEHTKRGQYLDLSIEALYAGHPSIQDRDSHAFFCHILFNRCTLPDADSFVGRAFRTLRRLDVIPDLDDEFLKPFLDLILQVLRKHYHPDYATVVFRVLAPSMCALYTSRKTIPEFFVHTTLVAFELAPEAKVTRMILDSTLLFISPVFSIDRHGELSKARAISNLKTKGARGVTLS</sequence>
<reference evidence="1 2" key="1">
    <citation type="journal article" date="2019" name="Nat. Ecol. Evol.">
        <title>Megaphylogeny resolves global patterns of mushroom evolution.</title>
        <authorList>
            <person name="Varga T."/>
            <person name="Krizsan K."/>
            <person name="Foldi C."/>
            <person name="Dima B."/>
            <person name="Sanchez-Garcia M."/>
            <person name="Sanchez-Ramirez S."/>
            <person name="Szollosi G.J."/>
            <person name="Szarkandi J.G."/>
            <person name="Papp V."/>
            <person name="Albert L."/>
            <person name="Andreopoulos W."/>
            <person name="Angelini C."/>
            <person name="Antonin V."/>
            <person name="Barry K.W."/>
            <person name="Bougher N.L."/>
            <person name="Buchanan P."/>
            <person name="Buyck B."/>
            <person name="Bense V."/>
            <person name="Catcheside P."/>
            <person name="Chovatia M."/>
            <person name="Cooper J."/>
            <person name="Damon W."/>
            <person name="Desjardin D."/>
            <person name="Finy P."/>
            <person name="Geml J."/>
            <person name="Haridas S."/>
            <person name="Hughes K."/>
            <person name="Justo A."/>
            <person name="Karasinski D."/>
            <person name="Kautmanova I."/>
            <person name="Kiss B."/>
            <person name="Kocsube S."/>
            <person name="Kotiranta H."/>
            <person name="LaButti K.M."/>
            <person name="Lechner B.E."/>
            <person name="Liimatainen K."/>
            <person name="Lipzen A."/>
            <person name="Lukacs Z."/>
            <person name="Mihaltcheva S."/>
            <person name="Morgado L.N."/>
            <person name="Niskanen T."/>
            <person name="Noordeloos M.E."/>
            <person name="Ohm R.A."/>
            <person name="Ortiz-Santana B."/>
            <person name="Ovrebo C."/>
            <person name="Racz N."/>
            <person name="Riley R."/>
            <person name="Savchenko A."/>
            <person name="Shiryaev A."/>
            <person name="Soop K."/>
            <person name="Spirin V."/>
            <person name="Szebenyi C."/>
            <person name="Tomsovsky M."/>
            <person name="Tulloss R.E."/>
            <person name="Uehling J."/>
            <person name="Grigoriev I.V."/>
            <person name="Vagvolgyi C."/>
            <person name="Papp T."/>
            <person name="Martin F.M."/>
            <person name="Miettinen O."/>
            <person name="Hibbett D.S."/>
            <person name="Nagy L.G."/>
        </authorList>
    </citation>
    <scope>NUCLEOTIDE SEQUENCE [LARGE SCALE GENOMIC DNA]</scope>
    <source>
        <strain evidence="1 2">NL-1719</strain>
    </source>
</reference>
<proteinExistence type="predicted"/>
<evidence type="ECO:0000313" key="2">
    <source>
        <dbReference type="Proteomes" id="UP000308600"/>
    </source>
</evidence>
<name>A0ACD3AR51_9AGAR</name>
<gene>
    <name evidence="1" type="ORF">BDN72DRAFT_842385</name>
</gene>
<accession>A0ACD3AR51</accession>